<proteinExistence type="predicted"/>
<gene>
    <name evidence="2" type="ORF">JP75_00270</name>
</gene>
<keyword evidence="1" id="KW-1133">Transmembrane helix</keyword>
<keyword evidence="3" id="KW-1185">Reference proteome</keyword>
<feature type="transmembrane region" description="Helical" evidence="1">
    <location>
        <begin position="61"/>
        <end position="80"/>
    </location>
</feature>
<evidence type="ECO:0000256" key="1">
    <source>
        <dbReference type="SAM" id="Phobius"/>
    </source>
</evidence>
<protein>
    <submittedName>
        <fullName evidence="2">Uncharacterized protein</fullName>
    </submittedName>
</protein>
<accession>A0A087M6Y0</accession>
<dbReference type="AlphaFoldDB" id="A0A087M6Y0"/>
<dbReference type="STRING" id="46914.JP75_00270"/>
<evidence type="ECO:0000313" key="3">
    <source>
        <dbReference type="Proteomes" id="UP000028981"/>
    </source>
</evidence>
<name>A0A087M6Y0_9HYPH</name>
<dbReference type="Proteomes" id="UP000028981">
    <property type="component" value="Unassembled WGS sequence"/>
</dbReference>
<keyword evidence="1" id="KW-0472">Membrane</keyword>
<evidence type="ECO:0000313" key="2">
    <source>
        <dbReference type="EMBL" id="KFL32633.1"/>
    </source>
</evidence>
<reference evidence="2 3" key="1">
    <citation type="submission" date="2014-08" db="EMBL/GenBank/DDBJ databases">
        <authorList>
            <person name="Hassan Y.I."/>
            <person name="Lepp D."/>
            <person name="Zhou T."/>
        </authorList>
    </citation>
    <scope>NUCLEOTIDE SEQUENCE [LARGE SCALE GENOMIC DNA]</scope>
    <source>
        <strain evidence="2 3">IFO13584</strain>
    </source>
</reference>
<dbReference type="EMBL" id="JQGC01000001">
    <property type="protein sequence ID" value="KFL32633.1"/>
    <property type="molecule type" value="Genomic_DNA"/>
</dbReference>
<organism evidence="2 3">
    <name type="scientific">Devosia riboflavina</name>
    <dbReference type="NCBI Taxonomy" id="46914"/>
    <lineage>
        <taxon>Bacteria</taxon>
        <taxon>Pseudomonadati</taxon>
        <taxon>Pseudomonadota</taxon>
        <taxon>Alphaproteobacteria</taxon>
        <taxon>Hyphomicrobiales</taxon>
        <taxon>Devosiaceae</taxon>
        <taxon>Devosia</taxon>
    </lineage>
</organism>
<sequence length="82" mass="9465">MPALYRVHDFEWRLYAPEAQDRLATNMECKTMRPPYYLLHYRNGLSGDQPHEVVETKGGRFVLFTCSIIMAGLIAIAFLSGW</sequence>
<keyword evidence="1" id="KW-0812">Transmembrane</keyword>
<comment type="caution">
    <text evidence="2">The sequence shown here is derived from an EMBL/GenBank/DDBJ whole genome shotgun (WGS) entry which is preliminary data.</text>
</comment>